<evidence type="ECO:0000256" key="5">
    <source>
        <dbReference type="ARBA" id="ARBA00023274"/>
    </source>
</evidence>
<organism evidence="9 12">
    <name type="scientific">Synchytrium endobioticum</name>
    <dbReference type="NCBI Taxonomy" id="286115"/>
    <lineage>
        <taxon>Eukaryota</taxon>
        <taxon>Fungi</taxon>
        <taxon>Fungi incertae sedis</taxon>
        <taxon>Chytridiomycota</taxon>
        <taxon>Chytridiomycota incertae sedis</taxon>
        <taxon>Chytridiomycetes</taxon>
        <taxon>Synchytriales</taxon>
        <taxon>Synchytriaceae</taxon>
        <taxon>Synchytrium</taxon>
    </lineage>
</organism>
<dbReference type="Proteomes" id="UP000320475">
    <property type="component" value="Unassembled WGS sequence"/>
</dbReference>
<keyword evidence="5" id="KW-0687">Ribonucleoprotein</keyword>
<dbReference type="OrthoDB" id="270763at2759"/>
<keyword evidence="11" id="KW-1185">Reference proteome</keyword>
<evidence type="ECO:0000313" key="11">
    <source>
        <dbReference type="Proteomes" id="UP000317494"/>
    </source>
</evidence>
<dbReference type="InterPro" id="IPR036049">
    <property type="entry name" value="Ribosomal_uL29_sf"/>
</dbReference>
<feature type="region of interest" description="Disordered" evidence="8">
    <location>
        <begin position="187"/>
        <end position="219"/>
    </location>
</feature>
<dbReference type="Gene3D" id="6.10.330.20">
    <property type="match status" value="1"/>
</dbReference>
<proteinExistence type="inferred from homology"/>
<dbReference type="InterPro" id="IPR010729">
    <property type="entry name" value="Ribosomal_uL29_mit"/>
</dbReference>
<comment type="similarity">
    <text evidence="2">Belongs to the universal ribosomal protein uL29 family.</text>
</comment>
<comment type="subcellular location">
    <subcellularLocation>
        <location evidence="1">Mitochondrion</location>
    </subcellularLocation>
</comment>
<dbReference type="EMBL" id="QEAM01000058">
    <property type="protein sequence ID" value="TPX48153.1"/>
    <property type="molecule type" value="Genomic_DNA"/>
</dbReference>
<evidence type="ECO:0000313" key="10">
    <source>
        <dbReference type="EMBL" id="TPX51914.1"/>
    </source>
</evidence>
<sequence>MQSLSLCLRHLHAARVCTIRSIIPTTIVRAFSTTRFNRDGLGDFFDDQHAGWRWKDDPLGRPWEASELRNKSFEDLHKLWYVCIKEQNLLASQAEEARRYRLVFPHVARMKRLRMTMSRIKLVLWERHQQYNQALNIVTREAKREELLQQMIARQTESSINPDENQSTGNVSTDTVDEVALEQALAQKMPYKPPSEKVKKILEEEQRGPRRPRHFSFIKPKRQLNNNPSISKFIV</sequence>
<evidence type="ECO:0000256" key="2">
    <source>
        <dbReference type="ARBA" id="ARBA00009254"/>
    </source>
</evidence>
<dbReference type="GO" id="GO:0032543">
    <property type="term" value="P:mitochondrial translation"/>
    <property type="evidence" value="ECO:0007669"/>
    <property type="project" value="TreeGrafter"/>
</dbReference>
<evidence type="ECO:0000313" key="12">
    <source>
        <dbReference type="Proteomes" id="UP000320475"/>
    </source>
</evidence>
<feature type="compositionally biased region" description="Basic residues" evidence="8">
    <location>
        <begin position="209"/>
        <end position="219"/>
    </location>
</feature>
<evidence type="ECO:0000256" key="7">
    <source>
        <dbReference type="ARBA" id="ARBA00035399"/>
    </source>
</evidence>
<dbReference type="Proteomes" id="UP000317494">
    <property type="component" value="Unassembled WGS sequence"/>
</dbReference>
<keyword evidence="3" id="KW-0689">Ribosomal protein</keyword>
<name>A0A507D9B7_9FUNG</name>
<evidence type="ECO:0000313" key="9">
    <source>
        <dbReference type="EMBL" id="TPX48153.1"/>
    </source>
</evidence>
<evidence type="ECO:0000256" key="3">
    <source>
        <dbReference type="ARBA" id="ARBA00022980"/>
    </source>
</evidence>
<comment type="caution">
    <text evidence="9">The sequence shown here is derived from an EMBL/GenBank/DDBJ whole genome shotgun (WGS) entry which is preliminary data.</text>
</comment>
<dbReference type="SUPFAM" id="SSF46561">
    <property type="entry name" value="Ribosomal protein L29 (L29p)"/>
    <property type="match status" value="1"/>
</dbReference>
<dbReference type="VEuPathDB" id="FungiDB:SeMB42_g01771"/>
<protein>
    <recommendedName>
        <fullName evidence="6">Large ribosomal subunit protein uL29m</fullName>
    </recommendedName>
    <alternativeName>
        <fullName evidence="7">54S ribosomal protein L4, mitochondrial</fullName>
    </alternativeName>
</protein>
<reference evidence="11 12" key="1">
    <citation type="journal article" date="2019" name="Sci. Rep.">
        <title>Comparative genomics of chytrid fungi reveal insights into the obligate biotrophic and pathogenic lifestyle of Synchytrium endobioticum.</title>
        <authorList>
            <person name="van de Vossenberg B.T.L.H."/>
            <person name="Warris S."/>
            <person name="Nguyen H.D.T."/>
            <person name="van Gent-Pelzer M.P.E."/>
            <person name="Joly D.L."/>
            <person name="van de Geest H.C."/>
            <person name="Bonants P.J.M."/>
            <person name="Smith D.S."/>
            <person name="Levesque C.A."/>
            <person name="van der Lee T.A.J."/>
        </authorList>
    </citation>
    <scope>NUCLEOTIDE SEQUENCE [LARGE SCALE GENOMIC DNA]</scope>
    <source>
        <strain evidence="9 12">LEV6574</strain>
        <strain evidence="10 11">MB42</strain>
    </source>
</reference>
<accession>A0A507D9B7</accession>
<feature type="compositionally biased region" description="Basic and acidic residues" evidence="8">
    <location>
        <begin position="194"/>
        <end position="208"/>
    </location>
</feature>
<dbReference type="EMBL" id="QEAN01000048">
    <property type="protein sequence ID" value="TPX51914.1"/>
    <property type="molecule type" value="Genomic_DNA"/>
</dbReference>
<evidence type="ECO:0000256" key="4">
    <source>
        <dbReference type="ARBA" id="ARBA00023128"/>
    </source>
</evidence>
<evidence type="ECO:0000256" key="6">
    <source>
        <dbReference type="ARBA" id="ARBA00035289"/>
    </source>
</evidence>
<dbReference type="InterPro" id="IPR038340">
    <property type="entry name" value="MRP-L47_sf"/>
</dbReference>
<dbReference type="STRING" id="286115.A0A507D9B7"/>
<gene>
    <name evidence="9" type="ORF">SeLEV6574_g02204</name>
    <name evidence="10" type="ORF">SeMB42_g01771</name>
</gene>
<dbReference type="GO" id="GO:0005762">
    <property type="term" value="C:mitochondrial large ribosomal subunit"/>
    <property type="evidence" value="ECO:0007669"/>
    <property type="project" value="TreeGrafter"/>
</dbReference>
<keyword evidence="4" id="KW-0496">Mitochondrion</keyword>
<evidence type="ECO:0000256" key="8">
    <source>
        <dbReference type="SAM" id="MobiDB-lite"/>
    </source>
</evidence>
<dbReference type="PANTHER" id="PTHR21183:SF18">
    <property type="entry name" value="LARGE RIBOSOMAL SUBUNIT PROTEIN UL29M"/>
    <property type="match status" value="1"/>
</dbReference>
<dbReference type="Pfam" id="PF06984">
    <property type="entry name" value="MRP-L47"/>
    <property type="match status" value="1"/>
</dbReference>
<dbReference type="AlphaFoldDB" id="A0A507D9B7"/>
<dbReference type="GO" id="GO:0003735">
    <property type="term" value="F:structural constituent of ribosome"/>
    <property type="evidence" value="ECO:0007669"/>
    <property type="project" value="InterPro"/>
</dbReference>
<dbReference type="PANTHER" id="PTHR21183">
    <property type="entry name" value="RIBOSOMAL PROTEIN L47, MITOCHONDRIAL-RELATED"/>
    <property type="match status" value="1"/>
</dbReference>
<evidence type="ECO:0000256" key="1">
    <source>
        <dbReference type="ARBA" id="ARBA00004173"/>
    </source>
</evidence>